<evidence type="ECO:0000256" key="3">
    <source>
        <dbReference type="ARBA" id="ARBA00023128"/>
    </source>
</evidence>
<evidence type="ECO:0000313" key="7">
    <source>
        <dbReference type="Proteomes" id="UP000014500"/>
    </source>
</evidence>
<dbReference type="EnsemblMetazoa" id="SMAR009912-RA">
    <property type="protein sequence ID" value="SMAR009912-PA"/>
    <property type="gene ID" value="SMAR009912"/>
</dbReference>
<dbReference type="Proteomes" id="UP000014500">
    <property type="component" value="Unassembled WGS sequence"/>
</dbReference>
<name>T1J887_STRMM</name>
<dbReference type="PANTHER" id="PTHR11851:SF226">
    <property type="entry name" value="CYTOCHROME B-C1 COMPLEX SUBUNIT 2, MITOCHONDRIAL"/>
    <property type="match status" value="1"/>
</dbReference>
<dbReference type="SUPFAM" id="SSF63411">
    <property type="entry name" value="LuxS/MPP-like metallohydrolase"/>
    <property type="match status" value="2"/>
</dbReference>
<comment type="subcellular location">
    <subcellularLocation>
        <location evidence="1">Mitochondrion</location>
    </subcellularLocation>
</comment>
<evidence type="ECO:0000256" key="1">
    <source>
        <dbReference type="ARBA" id="ARBA00004173"/>
    </source>
</evidence>
<keyword evidence="7" id="KW-1185">Reference proteome</keyword>
<keyword evidence="3" id="KW-0496">Mitochondrion</keyword>
<dbReference type="AlphaFoldDB" id="T1J887"/>
<protein>
    <recommendedName>
        <fullName evidence="8">Peptidase M16 N-terminal domain-containing protein</fullName>
    </recommendedName>
</protein>
<organism evidence="6 7">
    <name type="scientific">Strigamia maritima</name>
    <name type="common">European centipede</name>
    <name type="synonym">Geophilus maritimus</name>
    <dbReference type="NCBI Taxonomy" id="126957"/>
    <lineage>
        <taxon>Eukaryota</taxon>
        <taxon>Metazoa</taxon>
        <taxon>Ecdysozoa</taxon>
        <taxon>Arthropoda</taxon>
        <taxon>Myriapoda</taxon>
        <taxon>Chilopoda</taxon>
        <taxon>Pleurostigmophora</taxon>
        <taxon>Geophilomorpha</taxon>
        <taxon>Linotaeniidae</taxon>
        <taxon>Strigamia</taxon>
    </lineage>
</organism>
<keyword evidence="2" id="KW-0809">Transit peptide</keyword>
<dbReference type="InterPro" id="IPR007863">
    <property type="entry name" value="Peptidase_M16_C"/>
</dbReference>
<dbReference type="GO" id="GO:0016020">
    <property type="term" value="C:membrane"/>
    <property type="evidence" value="ECO:0007669"/>
    <property type="project" value="UniProtKB-ARBA"/>
</dbReference>
<reference evidence="6" key="2">
    <citation type="submission" date="2015-02" db="UniProtKB">
        <authorList>
            <consortium name="EnsemblMetazoa"/>
        </authorList>
    </citation>
    <scope>IDENTIFICATION</scope>
</reference>
<dbReference type="Pfam" id="PF05193">
    <property type="entry name" value="Peptidase_M16_C"/>
    <property type="match status" value="1"/>
</dbReference>
<proteinExistence type="predicted"/>
<dbReference type="EMBL" id="JH431950">
    <property type="status" value="NOT_ANNOTATED_CDS"/>
    <property type="molecule type" value="Genomic_DNA"/>
</dbReference>
<feature type="domain" description="Peptidase M16 N-terminal" evidence="4">
    <location>
        <begin position="50"/>
        <end position="195"/>
    </location>
</feature>
<dbReference type="eggNOG" id="KOG2583">
    <property type="taxonomic scope" value="Eukaryota"/>
</dbReference>
<feature type="domain" description="Peptidase M16 C-terminal" evidence="5">
    <location>
        <begin position="204"/>
        <end position="375"/>
    </location>
</feature>
<dbReference type="PANTHER" id="PTHR11851">
    <property type="entry name" value="METALLOPROTEASE"/>
    <property type="match status" value="1"/>
</dbReference>
<dbReference type="FunFam" id="3.30.830.10:FF:000021">
    <property type="entry name" value="Cytochrome b-c1 complex subunit 2"/>
    <property type="match status" value="1"/>
</dbReference>
<evidence type="ECO:0000259" key="5">
    <source>
        <dbReference type="Pfam" id="PF05193"/>
    </source>
</evidence>
<dbReference type="InterPro" id="IPR050361">
    <property type="entry name" value="MPP/UQCRC_Complex"/>
</dbReference>
<evidence type="ECO:0000256" key="2">
    <source>
        <dbReference type="ARBA" id="ARBA00022946"/>
    </source>
</evidence>
<dbReference type="GO" id="GO:0046872">
    <property type="term" value="F:metal ion binding"/>
    <property type="evidence" value="ECO:0007669"/>
    <property type="project" value="InterPro"/>
</dbReference>
<dbReference type="InterPro" id="IPR011249">
    <property type="entry name" value="Metalloenz_LuxS/M16"/>
</dbReference>
<dbReference type="InterPro" id="IPR011765">
    <property type="entry name" value="Pept_M16_N"/>
</dbReference>
<dbReference type="OMA" id="APKFALY"/>
<dbReference type="GO" id="GO:0005739">
    <property type="term" value="C:mitochondrion"/>
    <property type="evidence" value="ECO:0007669"/>
    <property type="project" value="UniProtKB-SubCell"/>
</dbReference>
<reference evidence="7" key="1">
    <citation type="submission" date="2011-05" db="EMBL/GenBank/DDBJ databases">
        <authorList>
            <person name="Richards S.R."/>
            <person name="Qu J."/>
            <person name="Jiang H."/>
            <person name="Jhangiani S.N."/>
            <person name="Agravi P."/>
            <person name="Goodspeed R."/>
            <person name="Gross S."/>
            <person name="Mandapat C."/>
            <person name="Jackson L."/>
            <person name="Mathew T."/>
            <person name="Pu L."/>
            <person name="Thornton R."/>
            <person name="Saada N."/>
            <person name="Wilczek-Boney K.B."/>
            <person name="Lee S."/>
            <person name="Kovar C."/>
            <person name="Wu Y."/>
            <person name="Scherer S.E."/>
            <person name="Worley K.C."/>
            <person name="Muzny D.M."/>
            <person name="Gibbs R."/>
        </authorList>
    </citation>
    <scope>NUCLEOTIDE SEQUENCE</scope>
    <source>
        <strain evidence="7">Brora</strain>
    </source>
</reference>
<dbReference type="Pfam" id="PF00675">
    <property type="entry name" value="Peptidase_M16"/>
    <property type="match status" value="1"/>
</dbReference>
<sequence length="453" mass="50147">MAFKAISSPTLQAPMLRFYSARAAPQTGLRRETLQREGPRLTKLSNGIVVASMENNHPITRIALAVKAGSRYEEYYNLGVTHSLRNCCGLTNKSATIFGTTRNLQLMGTTVTATNTRELMIYTMEVNRDKLKDSLKYFIPMICEQEFYPWEIRDFEDRIKFEVADYQQRPNVVVLETLHKVAFRTGLGNSVYTPDYMIGRHDTESLTKFFKSSFATNRMALATVGMNHESAVDIANFFRYEGTATIQEVPTKYGGGEKRIEKVSPYSHVMIAANAAGLKNPKESLSAAVLQQMLGTYPQIKRGMTRSKLFTAAAKATENPFAVSCLNFSYSDAGLFGFYVAGQAEDMSKLVKCLVDEVSAVKNGVDEKDVQIGKARVKAAMHMAMENGTDSVQELACQALHYGKVYDAAELDALIDSITPSDVNSIAKKITNGKPSMAAVGNLIDTPYLDQIR</sequence>
<evidence type="ECO:0000259" key="4">
    <source>
        <dbReference type="Pfam" id="PF00675"/>
    </source>
</evidence>
<dbReference type="PhylomeDB" id="T1J887"/>
<dbReference type="FunFam" id="3.30.830.10:FF:000039">
    <property type="entry name" value="Ubiquinol-cytochrome c reductase core subunit 2"/>
    <property type="match status" value="1"/>
</dbReference>
<dbReference type="Gene3D" id="3.30.830.10">
    <property type="entry name" value="Metalloenzyme, LuxS/M16 peptidase-like"/>
    <property type="match status" value="2"/>
</dbReference>
<evidence type="ECO:0008006" key="8">
    <source>
        <dbReference type="Google" id="ProtNLM"/>
    </source>
</evidence>
<accession>T1J887</accession>
<evidence type="ECO:0000313" key="6">
    <source>
        <dbReference type="EnsemblMetazoa" id="SMAR009912-PA"/>
    </source>
</evidence>
<dbReference type="HOGENOM" id="CLU_009902_0_0_1"/>
<dbReference type="STRING" id="126957.T1J887"/>